<dbReference type="PIRSF" id="PIRSF037031">
    <property type="entry name" value="Redox_disulphide_2"/>
    <property type="match status" value="1"/>
</dbReference>
<organism evidence="4 5">
    <name type="scientific">Acidovorax temperans</name>
    <dbReference type="NCBI Taxonomy" id="80878"/>
    <lineage>
        <taxon>Bacteria</taxon>
        <taxon>Pseudomonadati</taxon>
        <taxon>Pseudomonadota</taxon>
        <taxon>Betaproteobacteria</taxon>
        <taxon>Burkholderiales</taxon>
        <taxon>Comamonadaceae</taxon>
        <taxon>Acidovorax</taxon>
    </lineage>
</organism>
<dbReference type="Pfam" id="PF13192">
    <property type="entry name" value="Thioredoxin_3"/>
    <property type="match status" value="1"/>
</dbReference>
<reference evidence="4 5" key="1">
    <citation type="submission" date="2014-12" db="EMBL/GenBank/DDBJ databases">
        <title>Isolation of bacteria from lake water.</title>
        <authorList>
            <person name="Sheng K.-Y."/>
            <person name="Chin P.-S."/>
            <person name="Chan K.-G."/>
            <person name="Tan G.S."/>
        </authorList>
    </citation>
    <scope>NUCLEOTIDE SEQUENCE [LARGE SCALE GENOMIC DNA]</scope>
    <source>
        <strain evidence="4 5">KY4</strain>
    </source>
</reference>
<dbReference type="OrthoDB" id="9800630at2"/>
<protein>
    <submittedName>
        <fullName evidence="4">Glutaredoxin</fullName>
    </submittedName>
</protein>
<dbReference type="InterPro" id="IPR036249">
    <property type="entry name" value="Thioredoxin-like_sf"/>
</dbReference>
<accession>A0A0D7K6U8</accession>
<dbReference type="STRING" id="80878.RP29_13390"/>
<feature type="active site" description="Nucleophile" evidence="1">
    <location>
        <position position="14"/>
    </location>
</feature>
<dbReference type="SUPFAM" id="SSF52833">
    <property type="entry name" value="Thioredoxin-like"/>
    <property type="match status" value="1"/>
</dbReference>
<dbReference type="PANTHER" id="PTHR36450:SF1">
    <property type="entry name" value="THIOREDOXIN"/>
    <property type="match status" value="1"/>
</dbReference>
<dbReference type="EMBL" id="JXYQ01000042">
    <property type="protein sequence ID" value="KJA10050.1"/>
    <property type="molecule type" value="Genomic_DNA"/>
</dbReference>
<comment type="caution">
    <text evidence="4">The sequence shown here is derived from an EMBL/GenBank/DDBJ whole genome shotgun (WGS) entry which is preliminary data.</text>
</comment>
<dbReference type="Gene3D" id="3.40.30.10">
    <property type="entry name" value="Glutaredoxin"/>
    <property type="match status" value="1"/>
</dbReference>
<gene>
    <name evidence="4" type="ORF">RP29_13390</name>
</gene>
<feature type="domain" description="Thioredoxin-like fold" evidence="3">
    <location>
        <begin position="3"/>
        <end position="76"/>
    </location>
</feature>
<dbReference type="RefSeq" id="WP_044399295.1">
    <property type="nucleotide sequence ID" value="NZ_CP117193.1"/>
</dbReference>
<dbReference type="PANTHER" id="PTHR36450">
    <property type="entry name" value="THIOREDOXIN"/>
    <property type="match status" value="1"/>
</dbReference>
<dbReference type="PATRIC" id="fig|80878.5.peg.2454"/>
<keyword evidence="2" id="KW-1015">Disulfide bond</keyword>
<feature type="disulfide bond" description="Redox-active" evidence="2">
    <location>
        <begin position="11"/>
        <end position="14"/>
    </location>
</feature>
<dbReference type="InterPro" id="IPR005243">
    <property type="entry name" value="THIRX-like_proc"/>
</dbReference>
<dbReference type="AlphaFoldDB" id="A0A0D7K6U8"/>
<proteinExistence type="predicted"/>
<dbReference type="NCBIfam" id="TIGR00412">
    <property type="entry name" value="redox_disulf_2"/>
    <property type="match status" value="1"/>
</dbReference>
<evidence type="ECO:0000313" key="5">
    <source>
        <dbReference type="Proteomes" id="UP000032566"/>
    </source>
</evidence>
<evidence type="ECO:0000313" key="4">
    <source>
        <dbReference type="EMBL" id="KJA10050.1"/>
    </source>
</evidence>
<dbReference type="InterPro" id="IPR012336">
    <property type="entry name" value="Thioredoxin-like_fold"/>
</dbReference>
<keyword evidence="2" id="KW-0676">Redox-active center</keyword>
<sequence>MLKIKILGSGCANCKKLEAVARDAATTSGVEADFEKVTDMQAILAYDILSTPALVINDKVVASGRIPTKVEIQQWLAA</sequence>
<evidence type="ECO:0000256" key="1">
    <source>
        <dbReference type="PIRSR" id="PIRSR037031-50"/>
    </source>
</evidence>
<name>A0A0D7K6U8_9BURK</name>
<keyword evidence="5" id="KW-1185">Reference proteome</keyword>
<evidence type="ECO:0000256" key="2">
    <source>
        <dbReference type="PIRSR" id="PIRSR037031-51"/>
    </source>
</evidence>
<evidence type="ECO:0000259" key="3">
    <source>
        <dbReference type="Pfam" id="PF13192"/>
    </source>
</evidence>
<dbReference type="Proteomes" id="UP000032566">
    <property type="component" value="Unassembled WGS sequence"/>
</dbReference>
<feature type="active site" description="Nucleophile" evidence="1">
    <location>
        <position position="11"/>
    </location>
</feature>